<name>A0ABW7PZS8_9GAMM</name>
<dbReference type="Proteomes" id="UP001611251">
    <property type="component" value="Unassembled WGS sequence"/>
</dbReference>
<evidence type="ECO:0000313" key="1">
    <source>
        <dbReference type="EMBL" id="MFH8135504.1"/>
    </source>
</evidence>
<accession>A0ABW7PZS8</accession>
<proteinExistence type="predicted"/>
<gene>
    <name evidence="1" type="ORF">ABU178_15165</name>
</gene>
<reference evidence="1 2" key="1">
    <citation type="submission" date="2024-08" db="EMBL/GenBank/DDBJ databases">
        <title>Pantoea ronii - a newly identified human opportunistic pathogen.</title>
        <authorList>
            <person name="Keidar-Friedman D."/>
            <person name="Sorek N."/>
            <person name="Leshin-Carmel D."/>
            <person name="Tsur A."/>
            <person name="Amsalem M."/>
            <person name="Tolkach D."/>
            <person name="Brosh-Nissimov T."/>
        </authorList>
    </citation>
    <scope>NUCLEOTIDE SEQUENCE [LARGE SCALE GENOMIC DNA]</scope>
    <source>
        <strain evidence="1 2">AA23256</strain>
    </source>
</reference>
<organism evidence="1 2">
    <name type="scientific">Pantoea osteomyelitidis</name>
    <dbReference type="NCBI Taxonomy" id="3230026"/>
    <lineage>
        <taxon>Bacteria</taxon>
        <taxon>Pseudomonadati</taxon>
        <taxon>Pseudomonadota</taxon>
        <taxon>Gammaproteobacteria</taxon>
        <taxon>Enterobacterales</taxon>
        <taxon>Erwiniaceae</taxon>
        <taxon>Pantoea</taxon>
    </lineage>
</organism>
<comment type="caution">
    <text evidence="1">The sequence shown here is derived from an EMBL/GenBank/DDBJ whole genome shotgun (WGS) entry which is preliminary data.</text>
</comment>
<dbReference type="EMBL" id="JBGFSN010000005">
    <property type="protein sequence ID" value="MFH8135504.1"/>
    <property type="molecule type" value="Genomic_DNA"/>
</dbReference>
<sequence>MENHLDGYFRLHSERITSAFSVSAFYINAALENFPDSWRIAGKFFAISPARRYKTPRLCVP</sequence>
<protein>
    <submittedName>
        <fullName evidence="1">Uncharacterized protein</fullName>
    </submittedName>
</protein>
<keyword evidence="2" id="KW-1185">Reference proteome</keyword>
<evidence type="ECO:0000313" key="2">
    <source>
        <dbReference type="Proteomes" id="UP001611251"/>
    </source>
</evidence>